<keyword evidence="2" id="KW-1185">Reference proteome</keyword>
<comment type="caution">
    <text evidence="1">The sequence shown here is derived from an EMBL/GenBank/DDBJ whole genome shotgun (WGS) entry which is preliminary data.</text>
</comment>
<accession>A0ABD3F2S0</accession>
<dbReference type="AlphaFoldDB" id="A0ABD3F2S0"/>
<sequence length="287" mass="33084">MFDPMLDVIHVDEKWFNADKDKRSYLVFEDEKPPPRFFKSKRFIPKTMFLAAFARPRHDLHRNAYWDGILGVWAFTEEYTAQRASRNRAKGTTCVRNLPTIDRIVYKSYLLEYLFPAIKEKWPRKDQHHLIWVQQDNAKPHVSPFDLEVLAAGSESGWNIRLTFQPPNSPDINVCDLGLFAFLQSLQYRKYMRNVLDIVKAVQEAYEEMSKDTLNNIFLTLQSCMRCVLENDGGNDYKLPHLGKAKLRNTGALPLVLPCKKDLYNRAVSALAQATQGGALFFSASTS</sequence>
<name>A0ABD3F2S0_9STRA</name>
<dbReference type="Proteomes" id="UP001632037">
    <property type="component" value="Unassembled WGS sequence"/>
</dbReference>
<gene>
    <name evidence="1" type="ORF">V7S43_019092</name>
</gene>
<evidence type="ECO:0000313" key="1">
    <source>
        <dbReference type="EMBL" id="KAL3659951.1"/>
    </source>
</evidence>
<dbReference type="PANTHER" id="PTHR47169:SF2">
    <property type="entry name" value="OS01G0541250 PROTEIN"/>
    <property type="match status" value="1"/>
</dbReference>
<evidence type="ECO:0000313" key="2">
    <source>
        <dbReference type="Proteomes" id="UP001632037"/>
    </source>
</evidence>
<dbReference type="PANTHER" id="PTHR47169">
    <property type="entry name" value="OS01G0541250 PROTEIN"/>
    <property type="match status" value="1"/>
</dbReference>
<evidence type="ECO:0008006" key="3">
    <source>
        <dbReference type="Google" id="ProtNLM"/>
    </source>
</evidence>
<dbReference type="EMBL" id="JBIMZQ010000044">
    <property type="protein sequence ID" value="KAL3659951.1"/>
    <property type="molecule type" value="Genomic_DNA"/>
</dbReference>
<reference evidence="1 2" key="1">
    <citation type="submission" date="2024-09" db="EMBL/GenBank/DDBJ databases">
        <title>Genome sequencing and assembly of Phytophthora oleae, isolate VK10A, causative agent of rot of olive drupes.</title>
        <authorList>
            <person name="Conti Taguali S."/>
            <person name="Riolo M."/>
            <person name="La Spada F."/>
            <person name="Cacciola S.O."/>
            <person name="Dionisio G."/>
        </authorList>
    </citation>
    <scope>NUCLEOTIDE SEQUENCE [LARGE SCALE GENOMIC DNA]</scope>
    <source>
        <strain evidence="1 2">VK10A</strain>
    </source>
</reference>
<dbReference type="Gene3D" id="3.30.420.10">
    <property type="entry name" value="Ribonuclease H-like superfamily/Ribonuclease H"/>
    <property type="match status" value="1"/>
</dbReference>
<protein>
    <recommendedName>
        <fullName evidence="3">DDE-1 domain-containing protein</fullName>
    </recommendedName>
</protein>
<proteinExistence type="predicted"/>
<dbReference type="InterPro" id="IPR036397">
    <property type="entry name" value="RNaseH_sf"/>
</dbReference>
<organism evidence="1 2">
    <name type="scientific">Phytophthora oleae</name>
    <dbReference type="NCBI Taxonomy" id="2107226"/>
    <lineage>
        <taxon>Eukaryota</taxon>
        <taxon>Sar</taxon>
        <taxon>Stramenopiles</taxon>
        <taxon>Oomycota</taxon>
        <taxon>Peronosporomycetes</taxon>
        <taxon>Peronosporales</taxon>
        <taxon>Peronosporaceae</taxon>
        <taxon>Phytophthora</taxon>
    </lineage>
</organism>